<keyword evidence="1" id="KW-0472">Membrane</keyword>
<protein>
    <submittedName>
        <fullName evidence="2">Uncharacterized protein</fullName>
    </submittedName>
</protein>
<gene>
    <name evidence="2" type="ORF">METZ01_LOCUS167506</name>
</gene>
<name>A0A382BMQ5_9ZZZZ</name>
<dbReference type="EMBL" id="UINC01030369">
    <property type="protein sequence ID" value="SVB14652.1"/>
    <property type="molecule type" value="Genomic_DNA"/>
</dbReference>
<organism evidence="2">
    <name type="scientific">marine metagenome</name>
    <dbReference type="NCBI Taxonomy" id="408172"/>
    <lineage>
        <taxon>unclassified sequences</taxon>
        <taxon>metagenomes</taxon>
        <taxon>ecological metagenomes</taxon>
    </lineage>
</organism>
<proteinExistence type="predicted"/>
<reference evidence="2" key="1">
    <citation type="submission" date="2018-05" db="EMBL/GenBank/DDBJ databases">
        <authorList>
            <person name="Lanie J.A."/>
            <person name="Ng W.-L."/>
            <person name="Kazmierczak K.M."/>
            <person name="Andrzejewski T.M."/>
            <person name="Davidsen T.M."/>
            <person name="Wayne K.J."/>
            <person name="Tettelin H."/>
            <person name="Glass J.I."/>
            <person name="Rusch D."/>
            <person name="Podicherti R."/>
            <person name="Tsui H.-C.T."/>
            <person name="Winkler M.E."/>
        </authorList>
    </citation>
    <scope>NUCLEOTIDE SEQUENCE</scope>
</reference>
<accession>A0A382BMQ5</accession>
<keyword evidence="1" id="KW-0812">Transmembrane</keyword>
<feature type="non-terminal residue" evidence="2">
    <location>
        <position position="1"/>
    </location>
</feature>
<evidence type="ECO:0000313" key="2">
    <source>
        <dbReference type="EMBL" id="SVB14652.1"/>
    </source>
</evidence>
<sequence length="76" mass="8306">VKIHQKKSNFSDRDRSKVQGTLGRLGKHFVIMLIGLLGISIISLRLGPVDVDFASIWNVLVSYVGVGTSHGETETL</sequence>
<feature type="transmembrane region" description="Helical" evidence="1">
    <location>
        <begin position="25"/>
        <end position="44"/>
    </location>
</feature>
<evidence type="ECO:0000256" key="1">
    <source>
        <dbReference type="SAM" id="Phobius"/>
    </source>
</evidence>
<feature type="non-terminal residue" evidence="2">
    <location>
        <position position="76"/>
    </location>
</feature>
<dbReference type="AlphaFoldDB" id="A0A382BMQ5"/>
<keyword evidence="1" id="KW-1133">Transmembrane helix</keyword>